<feature type="compositionally biased region" description="Polar residues" evidence="8">
    <location>
        <begin position="268"/>
        <end position="277"/>
    </location>
</feature>
<dbReference type="InterPro" id="IPR028458">
    <property type="entry name" value="Twinfilin"/>
</dbReference>
<dbReference type="PANTHER" id="PTHR13759:SF1">
    <property type="entry name" value="TWINFILIN"/>
    <property type="match status" value="1"/>
</dbReference>
<organism evidence="10 11">
    <name type="scientific">Meloidogyne javanica</name>
    <name type="common">Root-knot nematode worm</name>
    <dbReference type="NCBI Taxonomy" id="6303"/>
    <lineage>
        <taxon>Eukaryota</taxon>
        <taxon>Metazoa</taxon>
        <taxon>Ecdysozoa</taxon>
        <taxon>Nematoda</taxon>
        <taxon>Chromadorea</taxon>
        <taxon>Rhabditida</taxon>
        <taxon>Tylenchina</taxon>
        <taxon>Tylenchomorpha</taxon>
        <taxon>Tylenchoidea</taxon>
        <taxon>Meloidogynidae</taxon>
        <taxon>Meloidogyninae</taxon>
        <taxon>Meloidogyne</taxon>
        <taxon>Meloidogyne incognita group</taxon>
    </lineage>
</organism>
<evidence type="ECO:0000256" key="2">
    <source>
        <dbReference type="ARBA" id="ARBA00009557"/>
    </source>
</evidence>
<comment type="similarity">
    <text evidence="2">Belongs to the actin-binding proteins ADF family. Twinfilin subfamily.</text>
</comment>
<comment type="subunit">
    <text evidence="7">Interacts with G-actin; ADP-actin form.</text>
</comment>
<sequence length="449" mass="50859">MTCQTGIRADSKLLEFFDQCKQCKIRFGKIVINNASLNVNYHLNPSKDWRKDWKKCLPECVDSYEPCFLLFRFDSGHDWILISFADDKASVKDKMLLAATKATNELQLDNFEKNYLNKDAENSAIEDGDEAKPLSFVIDGVLVKRLGLNEAIKLEAHHTILQDISQLENLVPKKSPRYSLLRFKNENLAKGEAIFFIYSIPPSQSCTIKELMLFSSCKGPLIGEIESKTIGIVIDKKIQVDSRDKLDKTTLLDYMTPETCVTILENNSPANNGQQQFERPPRPGGGPRRIIKKLIKYNECSGDRRIWTVENWDVTEELQKQQEGKNKIIAVCVSASAQAFLRSVWYKPELTNGIEGLLLISPGVGMQVDNYIRRVFSLEEQKLLKNGSVNCILLNNRLPTPFFDFPVRIVHGIHDKIVPLSNSLALLDKIKSDDKSILQANSGHLINVN</sequence>
<keyword evidence="10" id="KW-1185">Reference proteome</keyword>
<dbReference type="GO" id="GO:0051015">
    <property type="term" value="F:actin filament binding"/>
    <property type="evidence" value="ECO:0007669"/>
    <property type="project" value="TreeGrafter"/>
</dbReference>
<feature type="domain" description="ADF-H" evidence="9">
    <location>
        <begin position="113"/>
        <end position="256"/>
    </location>
</feature>
<evidence type="ECO:0000313" key="11">
    <source>
        <dbReference type="WBParaSite" id="scaffold11669_cov179.g15801"/>
    </source>
</evidence>
<proteinExistence type="inferred from homology"/>
<dbReference type="GO" id="GO:0003785">
    <property type="term" value="F:actin monomer binding"/>
    <property type="evidence" value="ECO:0007669"/>
    <property type="project" value="TreeGrafter"/>
</dbReference>
<dbReference type="InterPro" id="IPR002108">
    <property type="entry name" value="ADF-H"/>
</dbReference>
<keyword evidence="6" id="KW-0206">Cytoskeleton</keyword>
<dbReference type="GO" id="GO:0005884">
    <property type="term" value="C:actin filament"/>
    <property type="evidence" value="ECO:0007669"/>
    <property type="project" value="TreeGrafter"/>
</dbReference>
<dbReference type="SMART" id="SM00102">
    <property type="entry name" value="ADF"/>
    <property type="match status" value="1"/>
</dbReference>
<dbReference type="SUPFAM" id="SSF53474">
    <property type="entry name" value="alpha/beta-Hydrolases"/>
    <property type="match status" value="1"/>
</dbReference>
<dbReference type="GO" id="GO:0030016">
    <property type="term" value="C:myofibril"/>
    <property type="evidence" value="ECO:0007669"/>
    <property type="project" value="TreeGrafter"/>
</dbReference>
<dbReference type="PANTHER" id="PTHR13759">
    <property type="entry name" value="TWINFILIN"/>
    <property type="match status" value="1"/>
</dbReference>
<reference evidence="11" key="1">
    <citation type="submission" date="2022-11" db="UniProtKB">
        <authorList>
            <consortium name="WormBaseParasite"/>
        </authorList>
    </citation>
    <scope>IDENTIFICATION</scope>
</reference>
<dbReference type="CDD" id="cd11285">
    <property type="entry name" value="ADF_Twf-N_like"/>
    <property type="match status" value="1"/>
</dbReference>
<dbReference type="Gene3D" id="3.40.20.10">
    <property type="entry name" value="Severin"/>
    <property type="match status" value="2"/>
</dbReference>
<dbReference type="InterPro" id="IPR029058">
    <property type="entry name" value="AB_hydrolase_fold"/>
</dbReference>
<evidence type="ECO:0000256" key="8">
    <source>
        <dbReference type="SAM" id="MobiDB-lite"/>
    </source>
</evidence>
<protein>
    <submittedName>
        <fullName evidence="11">ADF-H domain-containing protein</fullName>
    </submittedName>
</protein>
<dbReference type="AlphaFoldDB" id="A0A915LG67"/>
<dbReference type="Gene3D" id="3.40.50.1820">
    <property type="entry name" value="alpha/beta hydrolase"/>
    <property type="match status" value="1"/>
</dbReference>
<evidence type="ECO:0000313" key="10">
    <source>
        <dbReference type="Proteomes" id="UP000887561"/>
    </source>
</evidence>
<evidence type="ECO:0000256" key="7">
    <source>
        <dbReference type="ARBA" id="ARBA00038532"/>
    </source>
</evidence>
<evidence type="ECO:0000256" key="1">
    <source>
        <dbReference type="ARBA" id="ARBA00004245"/>
    </source>
</evidence>
<dbReference type="GO" id="GO:0010976">
    <property type="term" value="P:positive regulation of neuron projection development"/>
    <property type="evidence" value="ECO:0007669"/>
    <property type="project" value="TreeGrafter"/>
</dbReference>
<keyword evidence="5" id="KW-0009">Actin-binding</keyword>
<dbReference type="WBParaSite" id="scaffold11669_cov179.g15801">
    <property type="protein sequence ID" value="scaffold11669_cov179.g15801"/>
    <property type="gene ID" value="scaffold11669_cov179.g15801"/>
</dbReference>
<dbReference type="PROSITE" id="PS51263">
    <property type="entry name" value="ADF_H"/>
    <property type="match status" value="1"/>
</dbReference>
<evidence type="ECO:0000256" key="5">
    <source>
        <dbReference type="ARBA" id="ARBA00023203"/>
    </source>
</evidence>
<evidence type="ECO:0000259" key="9">
    <source>
        <dbReference type="PROSITE" id="PS51263"/>
    </source>
</evidence>
<feature type="region of interest" description="Disordered" evidence="8">
    <location>
        <begin position="268"/>
        <end position="287"/>
    </location>
</feature>
<dbReference type="GO" id="GO:0030042">
    <property type="term" value="P:actin filament depolymerization"/>
    <property type="evidence" value="ECO:0007669"/>
    <property type="project" value="TreeGrafter"/>
</dbReference>
<evidence type="ECO:0000256" key="4">
    <source>
        <dbReference type="ARBA" id="ARBA00022737"/>
    </source>
</evidence>
<comment type="subcellular location">
    <subcellularLocation>
        <location evidence="1">Cytoplasm</location>
        <location evidence="1">Cytoskeleton</location>
    </subcellularLocation>
</comment>
<dbReference type="GO" id="GO:0051016">
    <property type="term" value="P:barbed-end actin filament capping"/>
    <property type="evidence" value="ECO:0007669"/>
    <property type="project" value="TreeGrafter"/>
</dbReference>
<name>A0A915LG67_MELJA</name>
<keyword evidence="4" id="KW-0677">Repeat</keyword>
<evidence type="ECO:0000256" key="3">
    <source>
        <dbReference type="ARBA" id="ARBA00022490"/>
    </source>
</evidence>
<keyword evidence="3" id="KW-0963">Cytoplasm</keyword>
<dbReference type="Pfam" id="PF00241">
    <property type="entry name" value="Cofilin_ADF"/>
    <property type="match status" value="2"/>
</dbReference>
<dbReference type="GO" id="GO:0010591">
    <property type="term" value="P:regulation of lamellipodium assembly"/>
    <property type="evidence" value="ECO:0007669"/>
    <property type="project" value="TreeGrafter"/>
</dbReference>
<evidence type="ECO:0000256" key="6">
    <source>
        <dbReference type="ARBA" id="ARBA00023212"/>
    </source>
</evidence>
<dbReference type="SUPFAM" id="SSF55753">
    <property type="entry name" value="Actin depolymerizing proteins"/>
    <property type="match status" value="2"/>
</dbReference>
<accession>A0A915LG67</accession>
<dbReference type="Proteomes" id="UP000887561">
    <property type="component" value="Unplaced"/>
</dbReference>
<dbReference type="InterPro" id="IPR029006">
    <property type="entry name" value="ADF-H/Gelsolin-like_dom_sf"/>
</dbReference>